<proteinExistence type="predicted"/>
<feature type="domain" description="SET" evidence="1">
    <location>
        <begin position="28"/>
        <end position="136"/>
    </location>
</feature>
<evidence type="ECO:0000313" key="2">
    <source>
        <dbReference type="EMBL" id="QDT28843.1"/>
    </source>
</evidence>
<protein>
    <submittedName>
        <fullName evidence="2">SET domain protein</fullName>
    </submittedName>
</protein>
<dbReference type="Proteomes" id="UP000315647">
    <property type="component" value="Chromosome"/>
</dbReference>
<dbReference type="PROSITE" id="PS50280">
    <property type="entry name" value="SET"/>
    <property type="match status" value="1"/>
</dbReference>
<dbReference type="AlphaFoldDB" id="A0A517QB38"/>
<dbReference type="InterPro" id="IPR001214">
    <property type="entry name" value="SET_dom"/>
</dbReference>
<keyword evidence="3" id="KW-1185">Reference proteome</keyword>
<dbReference type="Pfam" id="PF00856">
    <property type="entry name" value="SET"/>
    <property type="match status" value="1"/>
</dbReference>
<dbReference type="Gene3D" id="2.170.270.10">
    <property type="entry name" value="SET domain"/>
    <property type="match status" value="1"/>
</dbReference>
<dbReference type="EMBL" id="CP037421">
    <property type="protein sequence ID" value="QDT28843.1"/>
    <property type="molecule type" value="Genomic_DNA"/>
</dbReference>
<evidence type="ECO:0000259" key="1">
    <source>
        <dbReference type="PROSITE" id="PS50280"/>
    </source>
</evidence>
<sequence length="229" mass="26873">MTGGLRKANNLRTHSLTVYSRINPMIHPKTELKFISNEIGYGVVATEFIPAGSITWVLDKLDREFSSSEFQSMDEIYQNILDTYSFRNNQGNLVLCWDNGRYVNHSFNSNCLTTAYDFEIAIRDIHPGEQLTDDYGYLNIPAPFRGVDEGTRRKIVYPNDLIKYYKVWDRKLLKVFHRIPRLEQPLKQLLSEEMWDEIVEISRGNKEMKSILTNYYNGEEERQPEMQEV</sequence>
<dbReference type="SMART" id="SM00317">
    <property type="entry name" value="SET"/>
    <property type="match status" value="1"/>
</dbReference>
<organism evidence="2 3">
    <name type="scientific">Gimesia panareensis</name>
    <dbReference type="NCBI Taxonomy" id="2527978"/>
    <lineage>
        <taxon>Bacteria</taxon>
        <taxon>Pseudomonadati</taxon>
        <taxon>Planctomycetota</taxon>
        <taxon>Planctomycetia</taxon>
        <taxon>Planctomycetales</taxon>
        <taxon>Planctomycetaceae</taxon>
        <taxon>Gimesia</taxon>
    </lineage>
</organism>
<accession>A0A517QB38</accession>
<dbReference type="InterPro" id="IPR046341">
    <property type="entry name" value="SET_dom_sf"/>
</dbReference>
<evidence type="ECO:0000313" key="3">
    <source>
        <dbReference type="Proteomes" id="UP000315647"/>
    </source>
</evidence>
<gene>
    <name evidence="2" type="ORF">Enr10x_41890</name>
</gene>
<dbReference type="SUPFAM" id="SSF82199">
    <property type="entry name" value="SET domain"/>
    <property type="match status" value="1"/>
</dbReference>
<reference evidence="2 3" key="1">
    <citation type="submission" date="2019-03" db="EMBL/GenBank/DDBJ databases">
        <title>Deep-cultivation of Planctomycetes and their phenomic and genomic characterization uncovers novel biology.</title>
        <authorList>
            <person name="Wiegand S."/>
            <person name="Jogler M."/>
            <person name="Boedeker C."/>
            <person name="Pinto D."/>
            <person name="Vollmers J."/>
            <person name="Rivas-Marin E."/>
            <person name="Kohn T."/>
            <person name="Peeters S.H."/>
            <person name="Heuer A."/>
            <person name="Rast P."/>
            <person name="Oberbeckmann S."/>
            <person name="Bunk B."/>
            <person name="Jeske O."/>
            <person name="Meyerdierks A."/>
            <person name="Storesund J.E."/>
            <person name="Kallscheuer N."/>
            <person name="Luecker S."/>
            <person name="Lage O.M."/>
            <person name="Pohl T."/>
            <person name="Merkel B.J."/>
            <person name="Hornburger P."/>
            <person name="Mueller R.-W."/>
            <person name="Bruemmer F."/>
            <person name="Labrenz M."/>
            <person name="Spormann A.M."/>
            <person name="Op den Camp H."/>
            <person name="Overmann J."/>
            <person name="Amann R."/>
            <person name="Jetten M.S.M."/>
            <person name="Mascher T."/>
            <person name="Medema M.H."/>
            <person name="Devos D.P."/>
            <person name="Kaster A.-K."/>
            <person name="Ovreas L."/>
            <person name="Rohde M."/>
            <person name="Galperin M.Y."/>
            <person name="Jogler C."/>
        </authorList>
    </citation>
    <scope>NUCLEOTIDE SEQUENCE [LARGE SCALE GENOMIC DNA]</scope>
    <source>
        <strain evidence="2 3">Enr10</strain>
    </source>
</reference>
<name>A0A517QB38_9PLAN</name>